<dbReference type="GO" id="GO:0008168">
    <property type="term" value="F:methyltransferase activity"/>
    <property type="evidence" value="ECO:0007669"/>
    <property type="project" value="UniProtKB-KW"/>
</dbReference>
<dbReference type="InterPro" id="IPR029063">
    <property type="entry name" value="SAM-dependent_MTases_sf"/>
</dbReference>
<dbReference type="EMBL" id="BART01009344">
    <property type="protein sequence ID" value="GAG66886.1"/>
    <property type="molecule type" value="Genomic_DNA"/>
</dbReference>
<sequence>ISSRVYGKKGLTPALMTQERVIPKITEDMRIRRLTPTECERLQGFPDNFTEGISDTQRYKCLGNAVTTNVITEIGKRLIEKNDK</sequence>
<evidence type="ECO:0000256" key="2">
    <source>
        <dbReference type="ARBA" id="ARBA00022679"/>
    </source>
</evidence>
<protein>
    <recommendedName>
        <fullName evidence="4">DNA (cytosine-5-)-methyltransferase</fullName>
    </recommendedName>
</protein>
<dbReference type="SUPFAM" id="SSF53335">
    <property type="entry name" value="S-adenosyl-L-methionine-dependent methyltransferases"/>
    <property type="match status" value="1"/>
</dbReference>
<organism evidence="3">
    <name type="scientific">marine sediment metagenome</name>
    <dbReference type="NCBI Taxonomy" id="412755"/>
    <lineage>
        <taxon>unclassified sequences</taxon>
        <taxon>metagenomes</taxon>
        <taxon>ecological metagenomes</taxon>
    </lineage>
</organism>
<evidence type="ECO:0008006" key="4">
    <source>
        <dbReference type="Google" id="ProtNLM"/>
    </source>
</evidence>
<keyword evidence="2" id="KW-0808">Transferase</keyword>
<evidence type="ECO:0000256" key="1">
    <source>
        <dbReference type="ARBA" id="ARBA00022603"/>
    </source>
</evidence>
<dbReference type="GO" id="GO:0032259">
    <property type="term" value="P:methylation"/>
    <property type="evidence" value="ECO:0007669"/>
    <property type="project" value="UniProtKB-KW"/>
</dbReference>
<dbReference type="Gene3D" id="3.90.120.10">
    <property type="entry name" value="DNA Methylase, subunit A, domain 2"/>
    <property type="match status" value="1"/>
</dbReference>
<evidence type="ECO:0000313" key="3">
    <source>
        <dbReference type="EMBL" id="GAG66886.1"/>
    </source>
</evidence>
<proteinExistence type="predicted"/>
<comment type="caution">
    <text evidence="3">The sequence shown here is derived from an EMBL/GenBank/DDBJ whole genome shotgun (WGS) entry which is preliminary data.</text>
</comment>
<accession>X1B4D2</accession>
<name>X1B4D2_9ZZZZ</name>
<gene>
    <name evidence="3" type="ORF">S01H4_20730</name>
</gene>
<dbReference type="AlphaFoldDB" id="X1B4D2"/>
<reference evidence="3" key="1">
    <citation type="journal article" date="2014" name="Front. Microbiol.">
        <title>High frequency of phylogenetically diverse reductive dehalogenase-homologous genes in deep subseafloor sedimentary metagenomes.</title>
        <authorList>
            <person name="Kawai M."/>
            <person name="Futagami T."/>
            <person name="Toyoda A."/>
            <person name="Takaki Y."/>
            <person name="Nishi S."/>
            <person name="Hori S."/>
            <person name="Arai W."/>
            <person name="Tsubouchi T."/>
            <person name="Morono Y."/>
            <person name="Uchiyama I."/>
            <person name="Ito T."/>
            <person name="Fujiyama A."/>
            <person name="Inagaki F."/>
            <person name="Takami H."/>
        </authorList>
    </citation>
    <scope>NUCLEOTIDE SEQUENCE</scope>
    <source>
        <strain evidence="3">Expedition CK06-06</strain>
    </source>
</reference>
<keyword evidence="1" id="KW-0489">Methyltransferase</keyword>
<dbReference type="Pfam" id="PF00145">
    <property type="entry name" value="DNA_methylase"/>
    <property type="match status" value="1"/>
</dbReference>
<dbReference type="InterPro" id="IPR001525">
    <property type="entry name" value="C5_MeTfrase"/>
</dbReference>
<feature type="non-terminal residue" evidence="3">
    <location>
        <position position="1"/>
    </location>
</feature>